<feature type="transmembrane region" description="Helical" evidence="2">
    <location>
        <begin position="69"/>
        <end position="91"/>
    </location>
</feature>
<organism evidence="3 4">
    <name type="scientific">Kytococcus aerolatus</name>
    <dbReference type="NCBI Taxonomy" id="592308"/>
    <lineage>
        <taxon>Bacteria</taxon>
        <taxon>Bacillati</taxon>
        <taxon>Actinomycetota</taxon>
        <taxon>Actinomycetes</taxon>
        <taxon>Micrococcales</taxon>
        <taxon>Kytococcaceae</taxon>
        <taxon>Kytococcus</taxon>
    </lineage>
</organism>
<feature type="compositionally biased region" description="Low complexity" evidence="1">
    <location>
        <begin position="12"/>
        <end position="27"/>
    </location>
</feature>
<evidence type="ECO:0000256" key="2">
    <source>
        <dbReference type="SAM" id="Phobius"/>
    </source>
</evidence>
<reference evidence="3 4" key="1">
    <citation type="submission" date="2017-06" db="EMBL/GenBank/DDBJ databases">
        <authorList>
            <person name="Kim H.J."/>
            <person name="Triplett B.A."/>
        </authorList>
    </citation>
    <scope>NUCLEOTIDE SEQUENCE [LARGE SCALE GENOMIC DNA]</scope>
    <source>
        <strain evidence="3 4">DSM 22179</strain>
    </source>
</reference>
<gene>
    <name evidence="3" type="ORF">SAMN05445756_2204</name>
</gene>
<dbReference type="Proteomes" id="UP000198122">
    <property type="component" value="Unassembled WGS sequence"/>
</dbReference>
<feature type="transmembrane region" description="Helical" evidence="2">
    <location>
        <begin position="35"/>
        <end position="57"/>
    </location>
</feature>
<evidence type="ECO:0000313" key="3">
    <source>
        <dbReference type="EMBL" id="SNC74286.1"/>
    </source>
</evidence>
<evidence type="ECO:0000256" key="1">
    <source>
        <dbReference type="SAM" id="MobiDB-lite"/>
    </source>
</evidence>
<proteinExistence type="predicted"/>
<keyword evidence="2" id="KW-0472">Membrane</keyword>
<keyword evidence="2" id="KW-0812">Transmembrane</keyword>
<dbReference type="EMBL" id="FYEZ01000004">
    <property type="protein sequence ID" value="SNC74286.1"/>
    <property type="molecule type" value="Genomic_DNA"/>
</dbReference>
<accession>A0A212U7U2</accession>
<dbReference type="AlphaFoldDB" id="A0A212U7U2"/>
<protein>
    <submittedName>
        <fullName evidence="3">Uncharacterized protein</fullName>
    </submittedName>
</protein>
<keyword evidence="2" id="KW-1133">Transmembrane helix</keyword>
<evidence type="ECO:0000313" key="4">
    <source>
        <dbReference type="Proteomes" id="UP000198122"/>
    </source>
</evidence>
<keyword evidence="4" id="KW-1185">Reference proteome</keyword>
<feature type="region of interest" description="Disordered" evidence="1">
    <location>
        <begin position="1"/>
        <end position="29"/>
    </location>
</feature>
<sequence>MGRVPSETEQNPVPTDDPTRPDGPTRVPVHRSARLTPFLVLGTLLGVALAALVTVLGPDAPYRSAGREFGFLATMFGSAGLTLGGIVYLVVDRIVSRR</sequence>
<name>A0A212U7U2_9MICO</name>